<gene>
    <name evidence="1" type="ordered locus">Cwoe_2469</name>
</gene>
<protein>
    <recommendedName>
        <fullName evidence="3">DUF2383 domain-containing protein</fullName>
    </recommendedName>
</protein>
<accession>D3F7M9</accession>
<dbReference type="EMBL" id="CP001854">
    <property type="protein sequence ID" value="ADB50891.1"/>
    <property type="molecule type" value="Genomic_DNA"/>
</dbReference>
<dbReference type="AlphaFoldDB" id="D3F7M9"/>
<dbReference type="KEGG" id="cwo:Cwoe_2469"/>
<reference evidence="2" key="2">
    <citation type="submission" date="2010-01" db="EMBL/GenBank/DDBJ databases">
        <title>The complete genome of Conexibacter woesei DSM 14684.</title>
        <authorList>
            <consortium name="US DOE Joint Genome Institute (JGI-PGF)"/>
            <person name="Lucas S."/>
            <person name="Copeland A."/>
            <person name="Lapidus A."/>
            <person name="Glavina del Rio T."/>
            <person name="Dalin E."/>
            <person name="Tice H."/>
            <person name="Bruce D."/>
            <person name="Goodwin L."/>
            <person name="Pitluck S."/>
            <person name="Kyrpides N."/>
            <person name="Mavromatis K."/>
            <person name="Ivanova N."/>
            <person name="Mikhailova N."/>
            <person name="Chertkov O."/>
            <person name="Brettin T."/>
            <person name="Detter J.C."/>
            <person name="Han C."/>
            <person name="Larimer F."/>
            <person name="Land M."/>
            <person name="Hauser L."/>
            <person name="Markowitz V."/>
            <person name="Cheng J.-F."/>
            <person name="Hugenholtz P."/>
            <person name="Woyke T."/>
            <person name="Wu D."/>
            <person name="Pukall R."/>
            <person name="Steenblock K."/>
            <person name="Schneider S."/>
            <person name="Klenk H.-P."/>
            <person name="Eisen J.A."/>
        </authorList>
    </citation>
    <scope>NUCLEOTIDE SEQUENCE [LARGE SCALE GENOMIC DNA]</scope>
    <source>
        <strain evidence="2">DSM 14684 / CIP 108061 / JCM 11494 / NBRC 100937 / ID131577</strain>
    </source>
</reference>
<evidence type="ECO:0000313" key="2">
    <source>
        <dbReference type="Proteomes" id="UP000008229"/>
    </source>
</evidence>
<proteinExistence type="predicted"/>
<organism evidence="1 2">
    <name type="scientific">Conexibacter woesei (strain DSM 14684 / CCUG 47730 / CIP 108061 / JCM 11494 / NBRC 100937 / ID131577)</name>
    <dbReference type="NCBI Taxonomy" id="469383"/>
    <lineage>
        <taxon>Bacteria</taxon>
        <taxon>Bacillati</taxon>
        <taxon>Actinomycetota</taxon>
        <taxon>Thermoleophilia</taxon>
        <taxon>Solirubrobacterales</taxon>
        <taxon>Conexibacteraceae</taxon>
        <taxon>Conexibacter</taxon>
    </lineage>
</organism>
<evidence type="ECO:0000313" key="1">
    <source>
        <dbReference type="EMBL" id="ADB50891.1"/>
    </source>
</evidence>
<dbReference type="RefSeq" id="WP_012933942.1">
    <property type="nucleotide sequence ID" value="NC_013739.1"/>
</dbReference>
<keyword evidence="2" id="KW-1185">Reference proteome</keyword>
<dbReference type="Proteomes" id="UP000008229">
    <property type="component" value="Chromosome"/>
</dbReference>
<sequence>MAYTTAEGQQQLLDTIAEAIDALGEALTRFGVAYEELDESRGDELEARLFRPTQAAYGRARRVHSDFAERSGLPSRTFAQPAAPAAWHGARNLVEDAVGAIEDADDILSELQDSLLPVEVGDTELRAGMSAVRELLGPPQHDADAVLRLLWR</sequence>
<reference evidence="1 2" key="1">
    <citation type="journal article" date="2010" name="Stand. Genomic Sci.">
        <title>Complete genome sequence of Conexibacter woesei type strain (ID131577).</title>
        <authorList>
            <person name="Pukall R."/>
            <person name="Lapidus A."/>
            <person name="Glavina Del Rio T."/>
            <person name="Copeland A."/>
            <person name="Tice H."/>
            <person name="Cheng J.-F."/>
            <person name="Lucas S."/>
            <person name="Chen F."/>
            <person name="Nolan M."/>
            <person name="Bruce D."/>
            <person name="Goodwin L."/>
            <person name="Pitluck S."/>
            <person name="Mavromatis K."/>
            <person name="Ivanova N."/>
            <person name="Ovchinnikova G."/>
            <person name="Pati A."/>
            <person name="Chen A."/>
            <person name="Palaniappan K."/>
            <person name="Land M."/>
            <person name="Hauser L."/>
            <person name="Chang Y.-J."/>
            <person name="Jeffries C.D."/>
            <person name="Chain P."/>
            <person name="Meincke L."/>
            <person name="Sims D."/>
            <person name="Brettin T."/>
            <person name="Detter J.C."/>
            <person name="Rohde M."/>
            <person name="Goeker M."/>
            <person name="Bristow J."/>
            <person name="Eisen J.A."/>
            <person name="Markowitz V."/>
            <person name="Kyrpides N.C."/>
            <person name="Klenk H.-P."/>
            <person name="Hugenholtz P."/>
        </authorList>
    </citation>
    <scope>NUCLEOTIDE SEQUENCE [LARGE SCALE GENOMIC DNA]</scope>
    <source>
        <strain evidence="2">DSM 14684 / CIP 108061 / JCM 11494 / NBRC 100937 / ID131577</strain>
    </source>
</reference>
<evidence type="ECO:0008006" key="3">
    <source>
        <dbReference type="Google" id="ProtNLM"/>
    </source>
</evidence>
<name>D3F7M9_CONWI</name>
<dbReference type="OrthoDB" id="5244450at2"/>
<dbReference type="HOGENOM" id="CLU_1719216_0_0_11"/>